<dbReference type="PANTHER" id="PTHR39942">
    <property type="entry name" value="BCDNA.LD26519-RELATED"/>
    <property type="match status" value="1"/>
</dbReference>
<feature type="region of interest" description="Disordered" evidence="5">
    <location>
        <begin position="923"/>
        <end position="953"/>
    </location>
</feature>
<dbReference type="GO" id="GO:0005634">
    <property type="term" value="C:nucleus"/>
    <property type="evidence" value="ECO:0007669"/>
    <property type="project" value="InterPro"/>
</dbReference>
<feature type="compositionally biased region" description="Polar residues" evidence="5">
    <location>
        <begin position="1669"/>
        <end position="1680"/>
    </location>
</feature>
<feature type="compositionally biased region" description="Basic and acidic residues" evidence="5">
    <location>
        <begin position="856"/>
        <end position="870"/>
    </location>
</feature>
<feature type="binding site" evidence="4">
    <location>
        <position position="32"/>
    </location>
    <ligand>
        <name>Zn(2+)</name>
        <dbReference type="ChEBI" id="CHEBI:29105"/>
    </ligand>
</feature>
<name>A0A903V4T0_AEDAE</name>
<feature type="region of interest" description="Disordered" evidence="5">
    <location>
        <begin position="1014"/>
        <end position="1037"/>
    </location>
</feature>
<reference evidence="7" key="2">
    <citation type="submission" date="2022-10" db="UniProtKB">
        <authorList>
            <consortium name="EnsemblMetazoa"/>
        </authorList>
    </citation>
    <scope>IDENTIFICATION</scope>
    <source>
        <strain evidence="7">LVP_AGWG</strain>
    </source>
</reference>
<dbReference type="InterPro" id="IPR007588">
    <property type="entry name" value="Znf_FLYWCH"/>
</dbReference>
<gene>
    <name evidence="7" type="primary">5578982</name>
</gene>
<feature type="region of interest" description="Disordered" evidence="5">
    <location>
        <begin position="1661"/>
        <end position="1680"/>
    </location>
</feature>
<evidence type="ECO:0000256" key="5">
    <source>
        <dbReference type="SAM" id="MobiDB-lite"/>
    </source>
</evidence>
<feature type="compositionally biased region" description="Polar residues" evidence="5">
    <location>
        <begin position="1361"/>
        <end position="1373"/>
    </location>
</feature>
<dbReference type="PROSITE" id="PS51915">
    <property type="entry name" value="ZAD"/>
    <property type="match status" value="1"/>
</dbReference>
<evidence type="ECO:0000256" key="3">
    <source>
        <dbReference type="ARBA" id="ARBA00022833"/>
    </source>
</evidence>
<dbReference type="OrthoDB" id="7761241at2759"/>
<feature type="binding site" evidence="4">
    <location>
        <position position="29"/>
    </location>
    <ligand>
        <name>Zn(2+)</name>
        <dbReference type="ChEBI" id="CHEBI:29105"/>
    </ligand>
</feature>
<dbReference type="SUPFAM" id="SSF57716">
    <property type="entry name" value="Glucocorticoid receptor-like (DNA-binding domain)"/>
    <property type="match status" value="1"/>
</dbReference>
<evidence type="ECO:0000256" key="2">
    <source>
        <dbReference type="ARBA" id="ARBA00022771"/>
    </source>
</evidence>
<keyword evidence="8" id="KW-1185">Reference proteome</keyword>
<evidence type="ECO:0000256" key="4">
    <source>
        <dbReference type="PROSITE-ProRule" id="PRU01263"/>
    </source>
</evidence>
<reference evidence="7 8" key="1">
    <citation type="submission" date="2017-06" db="EMBL/GenBank/DDBJ databases">
        <title>Aedes aegypti genome working group (AGWG) sequencing and assembly.</title>
        <authorList>
            <consortium name="Aedes aegypti Genome Working Group (AGWG)"/>
            <person name="Matthews B.J."/>
        </authorList>
    </citation>
    <scope>NUCLEOTIDE SEQUENCE [LARGE SCALE GENOMIC DNA]</scope>
    <source>
        <strain evidence="7 8">LVP_AGWG</strain>
    </source>
</reference>
<keyword evidence="2 4" id="KW-0863">Zinc-finger</keyword>
<feature type="compositionally biased region" description="Polar residues" evidence="5">
    <location>
        <begin position="928"/>
        <end position="941"/>
    </location>
</feature>
<dbReference type="EnsemblMetazoa" id="AAEL019560-RA">
    <property type="protein sequence ID" value="AAEL019560-PA"/>
    <property type="gene ID" value="AAEL019560"/>
</dbReference>
<feature type="compositionally biased region" description="Basic and acidic residues" evidence="5">
    <location>
        <begin position="2476"/>
        <end position="2486"/>
    </location>
</feature>
<dbReference type="Pfam" id="PF07776">
    <property type="entry name" value="zf-AD"/>
    <property type="match status" value="1"/>
</dbReference>
<dbReference type="InterPro" id="IPR012934">
    <property type="entry name" value="Znf_AD"/>
</dbReference>
<feature type="region of interest" description="Disordered" evidence="5">
    <location>
        <begin position="2083"/>
        <end position="2107"/>
    </location>
</feature>
<dbReference type="Gene3D" id="2.20.25.240">
    <property type="match status" value="18"/>
</dbReference>
<feature type="compositionally biased region" description="Basic and acidic residues" evidence="5">
    <location>
        <begin position="2436"/>
        <end position="2447"/>
    </location>
</feature>
<protein>
    <recommendedName>
        <fullName evidence="6">ZAD domain-containing protein</fullName>
    </recommendedName>
</protein>
<keyword evidence="3 4" id="KW-0862">Zinc</keyword>
<evidence type="ECO:0000313" key="8">
    <source>
        <dbReference type="Proteomes" id="UP000008820"/>
    </source>
</evidence>
<organism evidence="7 8">
    <name type="scientific">Aedes aegypti</name>
    <name type="common">Yellowfever mosquito</name>
    <name type="synonym">Culex aegypti</name>
    <dbReference type="NCBI Taxonomy" id="7159"/>
    <lineage>
        <taxon>Eukaryota</taxon>
        <taxon>Metazoa</taxon>
        <taxon>Ecdysozoa</taxon>
        <taxon>Arthropoda</taxon>
        <taxon>Hexapoda</taxon>
        <taxon>Insecta</taxon>
        <taxon>Pterygota</taxon>
        <taxon>Neoptera</taxon>
        <taxon>Endopterygota</taxon>
        <taxon>Diptera</taxon>
        <taxon>Nematocera</taxon>
        <taxon>Culicoidea</taxon>
        <taxon>Culicidae</taxon>
        <taxon>Culicinae</taxon>
        <taxon>Aedini</taxon>
        <taxon>Aedes</taxon>
        <taxon>Stegomyia</taxon>
    </lineage>
</organism>
<dbReference type="Proteomes" id="UP000008820">
    <property type="component" value="Chromosome 1"/>
</dbReference>
<feature type="compositionally biased region" description="Basic and acidic residues" evidence="5">
    <location>
        <begin position="1018"/>
        <end position="1031"/>
    </location>
</feature>
<feature type="compositionally biased region" description="Polar residues" evidence="5">
    <location>
        <begin position="2203"/>
        <end position="2220"/>
    </location>
</feature>
<dbReference type="Gene3D" id="3.40.1800.20">
    <property type="match status" value="1"/>
</dbReference>
<feature type="region of interest" description="Disordered" evidence="5">
    <location>
        <begin position="1349"/>
        <end position="1380"/>
    </location>
</feature>
<feature type="compositionally biased region" description="Acidic residues" evidence="5">
    <location>
        <begin position="2455"/>
        <end position="2475"/>
    </location>
</feature>
<evidence type="ECO:0000313" key="7">
    <source>
        <dbReference type="EnsemblMetazoa" id="AAEL019560-PA"/>
    </source>
</evidence>
<feature type="region of interest" description="Disordered" evidence="5">
    <location>
        <begin position="2419"/>
        <end position="2486"/>
    </location>
</feature>
<feature type="compositionally biased region" description="Low complexity" evidence="5">
    <location>
        <begin position="1349"/>
        <end position="1360"/>
    </location>
</feature>
<evidence type="ECO:0000256" key="1">
    <source>
        <dbReference type="ARBA" id="ARBA00022723"/>
    </source>
</evidence>
<sequence length="2486" mass="281239">MDTAAAAAAQAYGENATSGVGQSAVDKICRLCCAEGQAELSLLFPDGSSYEANKLLLKKIYECTTVQIINEGDDQNAMICEACIAKIDDFYSYREQCRANDDRIRQRAGHHVLPEIHIKQEKDLQLEINIAEPQTLTAACEDGFQQQEDSSHPRPTTTSNEFHDGPEHASVGKDEDSLLQPMGSKNRSPPDLNQEIIVKREVIVDDDEVYYNSDGEAVTVPAHLKQNAESHKPVGITDASSSSGKKSNFRIIMTPTNRERLVYKGFLYCRHFSRRDGSVHWRCRLGGCQAAVNLNLDNTITPANNNQHSHPENAPFEGGVEEESSSLQTDNTALLESFGIHYNDDDAELDDSSVNLSELTSVGEETLRIVPNKKKGETLIHLGFKYCKRYVKMDGSTYWKCRSNNNKCTAGLYVYPEAKVRYHGTHNHEKVVGDDSEYDMDSTMDDSSLMQPFTIVEDVEDDEDPTEQDYSEDMAALLTPSVEVMMSDERKQQQPSGDYEITTNVKGRECLIYEGHQYSKDRERYDGAVLWRCRRNYDKCRAVAIIYVDGRIETSGDHRHETDKRYLERQEQGLGSRMFRITKNQRGNDALVFEGHRFSKEWSRVDGSIIWRCSYRSGMCRVKVVLNSEAYIHRMGTEHEHQHEQTEAPVTVEYSDEEDEVLDDSLVTPSRSQPKLSLLPLPPQCPNFTAEQQMAGGYRIVKNRKGFEALVHDGYRYCKVRVRQDGSIKWLCKMNKKTCRAAVDLFPDGTITKATEYDHNHERPNDMDTMDDDDEVDTPGQEITYPIDPEVFGNSQWYYVKNSKNGISMIHAGYRYTKKCERVDGTSLWRCSASQRGCKAGVILFPNDTLAMVENAEHSHKPSENVKPTDYEQEAEEQDTSQTDVIDISEQDEGANDSDINMHSLLQTVLGGDDVTWMGGANNDADNEQGNESVWFNSTTDRPYPRPPNGQQPDFKIIKNRRNTDSLVYRGYRYCKIRDRVDGSILWTCQMNKKTCKASVNLTVDGRVEVNSARHNHGKTDHDDGFGEHPNDQNVSYDISSDVDLTADDIQDEPEEEPPAPAPPLKHPDYYYSVNKSNNECLIHKGNRMSKRSERPDGTTMWRCSMGGNTCMAGVVIHADGTPEENSIKHNHQPLAELPPEIERVAKVPPPPPQPVQPVISEPSKLSAYKRQGDSLEWNGFHYRKIKELPDGCIIWICQVDSCRVAVKMLPTGKLKMLSESEHNHTASGQPVSAVPAIMKPAASTAPEGRGRSYRLFKNQRGQMTLLYQGYRYSIRNRNQDGSSSWKCRSNSSCRAIIFLMPDDRIIQGNNNAGHNHEPNWESTKKLESVAPTRVNPLYDYLNIIPGGSNSRPPSASSKSQETAVSTATNHDTNPPEVNYGRNVVEHKNYFYRLIVRKKNGREYWRCVHFKSKSCRAALFCRDNGTIVTSTNGKDHNHKCGADARPLPHSQHNAAHKSMTSVGLLEAARSAAQPSPLEEVQLTDVDEERYIDHGEYVIAKNRKDQNTLIYKDRRYYLSYNRSDGSAVWRCAHRKRYKCYAYVRLRPDGRLLSTGEQDHSHSMKTEFNPPAAEAKPVKNYKIVKNRVGNDILIHENHRFRLNYQRNDGTTHWRCVWARSNHCSAGVYLFANGVLKNAANESAIVHNHPPPSQVRKAVNVNATMEPMPGPSSVQPSSNANNKRTIPEDEGITEFKFIKEGTNKVLVCRGYRYLYTWVRKDGSIYYRCTQVKNLQCTMGILLLTNGRLVRAGDQCHNHDPSQEEEEEDEDNDVIAITEEVNQAPEEQPMEDEILEQYAPLVIPQGGDSDFKIAKTSRGESLIYQGYRYWAKNRLANGIVSLCCTRKKMKKCPAMLRLHMNGRVVDPIGLGHTHPPNIEGGGDISMLQPVSVTVAPKQAAPKPVLIPREHAFVEKRVVPPSQLPALSFNEESDDETDANDELINGSKRYTFMKSSAQRNFIVFEDFVYDFEHKQHDGCVFYRCKTSDACPATLMLLSNGRVMHLADSMHTHMKPDLRIFRPVGRGSKEFKIVQNKNGSNILVHRGHRYTTPRSKTDGAGIWYCHTYVPDINRRCYVPIELLPNGRVAPVGDKQHSHNPPFKTKPEPGAAHDSKDNIVKAEHSNGTADVKATNNRMLLHGGHRYNFANKRDDGAILWKCIEKTCNASMYRLTDGHIVKGPEHNHDRMETLDNSMKRKLSDYETKPKHTSPSVTDSDSKLSSTPDHTASYPRGIAIRPNPYIGKPIIHEGYRYIYYLTRRDGSEHWRCSRRLPMKCRGGLFKQTDGTLIKSNEEGHSHPPYVNMDDSVSMSFAITEMSQESNEDSAEVVEEVLETSTSAEPQQQKSPFVDDEGSYDYELIDVKGKKRGMYLIHKGAMFVAGHTRRDRARYYRCRTAGCKVAMLLHRNGLLVRMNENTHDCQNAVKTEEHDKEGGDDDEEEHVEPSKKKQRLENDEASSVPAEDDETTEEKDVEVNGDEDPVVEVKDEPADGH</sequence>
<feature type="domain" description="ZAD" evidence="6">
    <location>
        <begin position="27"/>
        <end position="107"/>
    </location>
</feature>
<proteinExistence type="predicted"/>
<accession>A0A903V4T0</accession>
<evidence type="ECO:0000259" key="6">
    <source>
        <dbReference type="PROSITE" id="PS51915"/>
    </source>
</evidence>
<feature type="binding site" evidence="4">
    <location>
        <position position="80"/>
    </location>
    <ligand>
        <name>Zn(2+)</name>
        <dbReference type="ChEBI" id="CHEBI:29105"/>
    </ligand>
</feature>
<dbReference type="Pfam" id="PF04500">
    <property type="entry name" value="FLYWCH"/>
    <property type="match status" value="7"/>
</dbReference>
<feature type="region of interest" description="Disordered" evidence="5">
    <location>
        <begin position="303"/>
        <end position="323"/>
    </location>
</feature>
<dbReference type="PANTHER" id="PTHR39942:SF1">
    <property type="entry name" value="BCDNA.LD26519-RELATED"/>
    <property type="match status" value="1"/>
</dbReference>
<feature type="compositionally biased region" description="Basic and acidic residues" evidence="5">
    <location>
        <begin position="161"/>
        <end position="176"/>
    </location>
</feature>
<keyword evidence="1 4" id="KW-0479">Metal-binding</keyword>
<feature type="compositionally biased region" description="Polar residues" evidence="5">
    <location>
        <begin position="144"/>
        <end position="160"/>
    </location>
</feature>
<feature type="binding site" evidence="4">
    <location>
        <position position="83"/>
    </location>
    <ligand>
        <name>Zn(2+)</name>
        <dbReference type="ChEBI" id="CHEBI:29105"/>
    </ligand>
</feature>
<feature type="region of interest" description="Disordered" evidence="5">
    <location>
        <begin position="856"/>
        <end position="886"/>
    </location>
</feature>
<feature type="region of interest" description="Disordered" evidence="5">
    <location>
        <begin position="143"/>
        <end position="193"/>
    </location>
</feature>
<dbReference type="GO" id="GO:0008270">
    <property type="term" value="F:zinc ion binding"/>
    <property type="evidence" value="ECO:0007669"/>
    <property type="project" value="UniProtKB-UniRule"/>
</dbReference>
<feature type="compositionally biased region" description="Basic and acidic residues" evidence="5">
    <location>
        <begin position="2098"/>
        <end position="2107"/>
    </location>
</feature>
<dbReference type="SMART" id="SM00868">
    <property type="entry name" value="zf-AD"/>
    <property type="match status" value="1"/>
</dbReference>
<feature type="region of interest" description="Disordered" evidence="5">
    <location>
        <begin position="2195"/>
        <end position="2226"/>
    </location>
</feature>